<dbReference type="RefSeq" id="WP_189161948.1">
    <property type="nucleotide sequence ID" value="NZ_BMNT01000005.1"/>
</dbReference>
<evidence type="ECO:0000313" key="2">
    <source>
        <dbReference type="Proteomes" id="UP000645217"/>
    </source>
</evidence>
<name>A0A917QW87_9ACTN</name>
<evidence type="ECO:0008006" key="3">
    <source>
        <dbReference type="Google" id="ProtNLM"/>
    </source>
</evidence>
<organism evidence="1 2">
    <name type="scientific">Sphaerisporangium melleum</name>
    <dbReference type="NCBI Taxonomy" id="321316"/>
    <lineage>
        <taxon>Bacteria</taxon>
        <taxon>Bacillati</taxon>
        <taxon>Actinomycetota</taxon>
        <taxon>Actinomycetes</taxon>
        <taxon>Streptosporangiales</taxon>
        <taxon>Streptosporangiaceae</taxon>
        <taxon>Sphaerisporangium</taxon>
    </lineage>
</organism>
<reference evidence="1" key="1">
    <citation type="journal article" date="2014" name="Int. J. Syst. Evol. Microbiol.">
        <title>Complete genome sequence of Corynebacterium casei LMG S-19264T (=DSM 44701T), isolated from a smear-ripened cheese.</title>
        <authorList>
            <consortium name="US DOE Joint Genome Institute (JGI-PGF)"/>
            <person name="Walter F."/>
            <person name="Albersmeier A."/>
            <person name="Kalinowski J."/>
            <person name="Ruckert C."/>
        </authorList>
    </citation>
    <scope>NUCLEOTIDE SEQUENCE</scope>
    <source>
        <strain evidence="1">JCM 13064</strain>
    </source>
</reference>
<dbReference type="InterPro" id="IPR011990">
    <property type="entry name" value="TPR-like_helical_dom_sf"/>
</dbReference>
<evidence type="ECO:0000313" key="1">
    <source>
        <dbReference type="EMBL" id="GGK71016.1"/>
    </source>
</evidence>
<reference evidence="1" key="2">
    <citation type="submission" date="2020-09" db="EMBL/GenBank/DDBJ databases">
        <authorList>
            <person name="Sun Q."/>
            <person name="Ohkuma M."/>
        </authorList>
    </citation>
    <scope>NUCLEOTIDE SEQUENCE</scope>
    <source>
        <strain evidence="1">JCM 13064</strain>
    </source>
</reference>
<dbReference type="EMBL" id="BMNT01000005">
    <property type="protein sequence ID" value="GGK71016.1"/>
    <property type="molecule type" value="Genomic_DNA"/>
</dbReference>
<dbReference type="Proteomes" id="UP000645217">
    <property type="component" value="Unassembled WGS sequence"/>
</dbReference>
<comment type="caution">
    <text evidence="1">The sequence shown here is derived from an EMBL/GenBank/DDBJ whole genome shotgun (WGS) entry which is preliminary data.</text>
</comment>
<dbReference type="SUPFAM" id="SSF48452">
    <property type="entry name" value="TPR-like"/>
    <property type="match status" value="1"/>
</dbReference>
<dbReference type="AlphaFoldDB" id="A0A917QW87"/>
<sequence length="449" mass="49657">MEHTRRCAKDIAARLAGSPPHDIAAEIIRCCGVHAVKAYRLAHGWTVNEALQELERSSRAAGLPNRGTDERTWRRWESTGRADNDYQDRLSRLFHTNPVTLGFTIDHSPVGGENTNRRDVLRWSVAAIISPVAADAEHIARELTRESERTDIGSSTLDGLRHAISDYGRNYSCYSAEELWRSAAADRWRVVDLTQRRMTLRQRKELYVTAGWLSVVLAWAAHDQGADQVALAYTADARHHAMEADCAEVVAWARDAEATMYFYSGRPHEALYAAQHGMAFAPSGSAAQVRLTGQLTRIYARLGRAMPAEQALTELRRHADHQPEHASGLFSADAVRIAAISATSHLWLGHDQQAKADAERAVNVYKRLSPYASPTRQAITLLDLATACARLGDPDEAVVHGSAAVSAKRHAAAIITRARVMQGVLERTYPRSSATELFKQKIMEIEGAD</sequence>
<keyword evidence="2" id="KW-1185">Reference proteome</keyword>
<gene>
    <name evidence="1" type="ORF">GCM10007964_12240</name>
</gene>
<proteinExistence type="predicted"/>
<protein>
    <recommendedName>
        <fullName evidence="3">XRE family transcriptional regulator</fullName>
    </recommendedName>
</protein>
<dbReference type="Gene3D" id="1.25.40.10">
    <property type="entry name" value="Tetratricopeptide repeat domain"/>
    <property type="match status" value="1"/>
</dbReference>
<accession>A0A917QW87</accession>